<dbReference type="Proteomes" id="UP000316759">
    <property type="component" value="Unassembled WGS sequence"/>
</dbReference>
<comment type="caution">
    <text evidence="1">The sequence shown here is derived from an EMBL/GenBank/DDBJ whole genome shotgun (WGS) entry which is preliminary data.</text>
</comment>
<reference evidence="1 2" key="1">
    <citation type="submission" date="2019-04" db="EMBL/GenBank/DDBJ databases">
        <title>Annotation for the trematode Fasciola gigantica.</title>
        <authorList>
            <person name="Choi Y.-J."/>
        </authorList>
    </citation>
    <scope>NUCLEOTIDE SEQUENCE [LARGE SCALE GENOMIC DNA]</scope>
    <source>
        <strain evidence="1">Uganda_cow_1</strain>
    </source>
</reference>
<gene>
    <name evidence="1" type="ORF">FGIG_11150</name>
</gene>
<name>A0A504YDM7_FASGI</name>
<sequence>MIRLRVIATDICRHVTFLLLPHLNRIERAWTEVHFLESHDDFSKVNSSVKTANLQNEDTWSQVYTKIFH</sequence>
<proteinExistence type="predicted"/>
<evidence type="ECO:0000313" key="2">
    <source>
        <dbReference type="Proteomes" id="UP000316759"/>
    </source>
</evidence>
<evidence type="ECO:0000313" key="1">
    <source>
        <dbReference type="EMBL" id="TPP59203.1"/>
    </source>
</evidence>
<keyword evidence="2" id="KW-1185">Reference proteome</keyword>
<dbReference type="EMBL" id="SUNJ01011004">
    <property type="protein sequence ID" value="TPP59203.1"/>
    <property type="molecule type" value="Genomic_DNA"/>
</dbReference>
<accession>A0A504YDM7</accession>
<dbReference type="AlphaFoldDB" id="A0A504YDM7"/>
<organism evidence="1 2">
    <name type="scientific">Fasciola gigantica</name>
    <name type="common">Giant liver fluke</name>
    <dbReference type="NCBI Taxonomy" id="46835"/>
    <lineage>
        <taxon>Eukaryota</taxon>
        <taxon>Metazoa</taxon>
        <taxon>Spiralia</taxon>
        <taxon>Lophotrochozoa</taxon>
        <taxon>Platyhelminthes</taxon>
        <taxon>Trematoda</taxon>
        <taxon>Digenea</taxon>
        <taxon>Plagiorchiida</taxon>
        <taxon>Echinostomata</taxon>
        <taxon>Echinostomatoidea</taxon>
        <taxon>Fasciolidae</taxon>
        <taxon>Fasciola</taxon>
    </lineage>
</organism>
<protein>
    <submittedName>
        <fullName evidence="1">Uncharacterized protein</fullName>
    </submittedName>
</protein>